<keyword evidence="1" id="KW-1133">Transmembrane helix</keyword>
<organism evidence="2 3">
    <name type="scientific">Ktedonobacter racemifer DSM 44963</name>
    <dbReference type="NCBI Taxonomy" id="485913"/>
    <lineage>
        <taxon>Bacteria</taxon>
        <taxon>Bacillati</taxon>
        <taxon>Chloroflexota</taxon>
        <taxon>Ktedonobacteria</taxon>
        <taxon>Ktedonobacterales</taxon>
        <taxon>Ktedonobacteraceae</taxon>
        <taxon>Ktedonobacter</taxon>
    </lineage>
</organism>
<evidence type="ECO:0008006" key="4">
    <source>
        <dbReference type="Google" id="ProtNLM"/>
    </source>
</evidence>
<dbReference type="InParanoid" id="D6U2Z6"/>
<evidence type="ECO:0000313" key="3">
    <source>
        <dbReference type="Proteomes" id="UP000004508"/>
    </source>
</evidence>
<keyword evidence="3" id="KW-1185">Reference proteome</keyword>
<accession>D6U2Z6</accession>
<dbReference type="EMBL" id="ADVG01000004">
    <property type="protein sequence ID" value="EFH82901.1"/>
    <property type="molecule type" value="Genomic_DNA"/>
</dbReference>
<protein>
    <recommendedName>
        <fullName evidence="4">DUF3592 domain-containing protein</fullName>
    </recommendedName>
</protein>
<gene>
    <name evidence="2" type="ORF">Krac_3783</name>
</gene>
<proteinExistence type="predicted"/>
<dbReference type="Proteomes" id="UP000004508">
    <property type="component" value="Unassembled WGS sequence"/>
</dbReference>
<comment type="caution">
    <text evidence="2">The sequence shown here is derived from an EMBL/GenBank/DDBJ whole genome shotgun (WGS) entry which is preliminary data.</text>
</comment>
<sequence>MEWLANIWHIIWHIFLPIAVVGGVIYYALITIQSSIVGMQFQQTHPITQARVLRTFTHTYYTDDSQTHTSSRHTETCAARISFRANGQDIEVDVSQMLACPMQIGDQPKIAYDPQQPAHVQFVPGGDPFWGNILQILLVLPLVGVALFLGIAFIRDSRRGWL</sequence>
<reference evidence="2 3" key="1">
    <citation type="journal article" date="2011" name="Stand. Genomic Sci.">
        <title>Non-contiguous finished genome sequence and contextual data of the filamentous soil bacterium Ktedonobacter racemifer type strain (SOSP1-21).</title>
        <authorList>
            <person name="Chang Y.J."/>
            <person name="Land M."/>
            <person name="Hauser L."/>
            <person name="Chertkov O."/>
            <person name="Del Rio T.G."/>
            <person name="Nolan M."/>
            <person name="Copeland A."/>
            <person name="Tice H."/>
            <person name="Cheng J.F."/>
            <person name="Lucas S."/>
            <person name="Han C."/>
            <person name="Goodwin L."/>
            <person name="Pitluck S."/>
            <person name="Ivanova N."/>
            <person name="Ovchinikova G."/>
            <person name="Pati A."/>
            <person name="Chen A."/>
            <person name="Palaniappan K."/>
            <person name="Mavromatis K."/>
            <person name="Liolios K."/>
            <person name="Brettin T."/>
            <person name="Fiebig A."/>
            <person name="Rohde M."/>
            <person name="Abt B."/>
            <person name="Goker M."/>
            <person name="Detter J.C."/>
            <person name="Woyke T."/>
            <person name="Bristow J."/>
            <person name="Eisen J.A."/>
            <person name="Markowitz V."/>
            <person name="Hugenholtz P."/>
            <person name="Kyrpides N.C."/>
            <person name="Klenk H.P."/>
            <person name="Lapidus A."/>
        </authorList>
    </citation>
    <scope>NUCLEOTIDE SEQUENCE [LARGE SCALE GENOMIC DNA]</scope>
    <source>
        <strain evidence="3">DSM 44963</strain>
    </source>
</reference>
<keyword evidence="1" id="KW-0812">Transmembrane</keyword>
<dbReference type="AlphaFoldDB" id="D6U2Z6"/>
<feature type="transmembrane region" description="Helical" evidence="1">
    <location>
        <begin position="7"/>
        <end position="29"/>
    </location>
</feature>
<feature type="transmembrane region" description="Helical" evidence="1">
    <location>
        <begin position="133"/>
        <end position="154"/>
    </location>
</feature>
<name>D6U2Z6_KTERA</name>
<evidence type="ECO:0000256" key="1">
    <source>
        <dbReference type="SAM" id="Phobius"/>
    </source>
</evidence>
<keyword evidence="1" id="KW-0472">Membrane</keyword>
<evidence type="ECO:0000313" key="2">
    <source>
        <dbReference type="EMBL" id="EFH82901.1"/>
    </source>
</evidence>